<feature type="region of interest" description="Disordered" evidence="1">
    <location>
        <begin position="1"/>
        <end position="20"/>
    </location>
</feature>
<dbReference type="EMBL" id="JAPFFF010000008">
    <property type="protein sequence ID" value="KAK8884889.1"/>
    <property type="molecule type" value="Genomic_DNA"/>
</dbReference>
<evidence type="ECO:0000256" key="1">
    <source>
        <dbReference type="SAM" id="MobiDB-lite"/>
    </source>
</evidence>
<organism evidence="3 4">
    <name type="scientific">Tritrichomonas musculus</name>
    <dbReference type="NCBI Taxonomy" id="1915356"/>
    <lineage>
        <taxon>Eukaryota</taxon>
        <taxon>Metamonada</taxon>
        <taxon>Parabasalia</taxon>
        <taxon>Tritrichomonadida</taxon>
        <taxon>Tritrichomonadidae</taxon>
        <taxon>Tritrichomonas</taxon>
    </lineage>
</organism>
<protein>
    <recommendedName>
        <fullName evidence="2">Protein kinase domain-containing protein</fullName>
    </recommendedName>
</protein>
<dbReference type="SMART" id="SM00220">
    <property type="entry name" value="S_TKc"/>
    <property type="match status" value="1"/>
</dbReference>
<evidence type="ECO:0000313" key="4">
    <source>
        <dbReference type="Proteomes" id="UP001470230"/>
    </source>
</evidence>
<name>A0ABR2K1C5_9EUKA</name>
<reference evidence="3 4" key="1">
    <citation type="submission" date="2024-04" db="EMBL/GenBank/DDBJ databases">
        <title>Tritrichomonas musculus Genome.</title>
        <authorList>
            <person name="Alves-Ferreira E."/>
            <person name="Grigg M."/>
            <person name="Lorenzi H."/>
            <person name="Galac M."/>
        </authorList>
    </citation>
    <scope>NUCLEOTIDE SEQUENCE [LARGE SCALE GENOMIC DNA]</scope>
    <source>
        <strain evidence="3 4">EAF2021</strain>
    </source>
</reference>
<dbReference type="PROSITE" id="PS50011">
    <property type="entry name" value="PROTEIN_KINASE_DOM"/>
    <property type="match status" value="1"/>
</dbReference>
<sequence>MDYESEPFYNEGNHPPSSGVINGYQIDGELEKPTNCSFIYLGSSQQNNQKKVIKFVKLIKKKIDRIKNEIETMSIANHPNILRMDECFRLGPFACIITPYAPYKSLFHLVVTQYPSGIPENIAVIIFRQMLQAVHYLHGVNIWHRDIKPDNFLVFDSHPEHPSIVLADFGFAKKFQEGELGNDFFGTPEYTAPEIFSGTKYEKSVDIYSLGVTLFVLLTARYPVPSFKTARDECKRRIRKGLLNYQLLVDMEISPDAVDLIRQMCRLDPTLRITAEDALNHPWIVSSQKENAMEGDISNALWEGENYQFEPPGV</sequence>
<comment type="caution">
    <text evidence="3">The sequence shown here is derived from an EMBL/GenBank/DDBJ whole genome shotgun (WGS) entry which is preliminary data.</text>
</comment>
<dbReference type="InterPro" id="IPR008271">
    <property type="entry name" value="Ser/Thr_kinase_AS"/>
</dbReference>
<feature type="domain" description="Protein kinase" evidence="2">
    <location>
        <begin position="3"/>
        <end position="284"/>
    </location>
</feature>
<dbReference type="InterPro" id="IPR000719">
    <property type="entry name" value="Prot_kinase_dom"/>
</dbReference>
<dbReference type="InterPro" id="IPR011009">
    <property type="entry name" value="Kinase-like_dom_sf"/>
</dbReference>
<dbReference type="PANTHER" id="PTHR44167">
    <property type="entry name" value="OVARIAN-SPECIFIC SERINE/THREONINE-PROTEIN KINASE LOK-RELATED"/>
    <property type="match status" value="1"/>
</dbReference>
<dbReference type="Pfam" id="PF00069">
    <property type="entry name" value="Pkinase"/>
    <property type="match status" value="1"/>
</dbReference>
<gene>
    <name evidence="3" type="ORF">M9Y10_044010</name>
</gene>
<accession>A0ABR2K1C5</accession>
<dbReference type="PANTHER" id="PTHR44167:SF24">
    <property type="entry name" value="SERINE_THREONINE-PROTEIN KINASE CHK2"/>
    <property type="match status" value="1"/>
</dbReference>
<dbReference type="Gene3D" id="1.10.510.10">
    <property type="entry name" value="Transferase(Phosphotransferase) domain 1"/>
    <property type="match status" value="1"/>
</dbReference>
<evidence type="ECO:0000313" key="3">
    <source>
        <dbReference type="EMBL" id="KAK8884889.1"/>
    </source>
</evidence>
<dbReference type="SUPFAM" id="SSF56112">
    <property type="entry name" value="Protein kinase-like (PK-like)"/>
    <property type="match status" value="1"/>
</dbReference>
<keyword evidence="4" id="KW-1185">Reference proteome</keyword>
<proteinExistence type="predicted"/>
<dbReference type="PROSITE" id="PS00108">
    <property type="entry name" value="PROTEIN_KINASE_ST"/>
    <property type="match status" value="1"/>
</dbReference>
<dbReference type="Proteomes" id="UP001470230">
    <property type="component" value="Unassembled WGS sequence"/>
</dbReference>
<evidence type="ECO:0000259" key="2">
    <source>
        <dbReference type="PROSITE" id="PS50011"/>
    </source>
</evidence>